<dbReference type="RefSeq" id="WP_041960754.1">
    <property type="nucleotide sequence ID" value="NZ_JRPN01000055.1"/>
</dbReference>
<name>A0A0A3XJA6_BRAJP</name>
<reference evidence="1 2" key="1">
    <citation type="submission" date="2014-09" db="EMBL/GenBank/DDBJ databases">
        <title>Draft genome of Bradyrhizobium japonicum Is-34.</title>
        <authorList>
            <person name="Tsurumaru H."/>
            <person name="Yamakawa T."/>
            <person name="Hashimoto S."/>
            <person name="Okizaki K."/>
            <person name="Kanesaki Y."/>
            <person name="Yoshikawa H."/>
            <person name="Yajima S."/>
        </authorList>
    </citation>
    <scope>NUCLEOTIDE SEQUENCE [LARGE SCALE GENOMIC DNA]</scope>
    <source>
        <strain evidence="1 2">Is-34</strain>
    </source>
</reference>
<gene>
    <name evidence="1" type="ORF">MA20_45445</name>
</gene>
<dbReference type="AlphaFoldDB" id="A0A0A3XJA6"/>
<organism evidence="1 2">
    <name type="scientific">Bradyrhizobium japonicum</name>
    <dbReference type="NCBI Taxonomy" id="375"/>
    <lineage>
        <taxon>Bacteria</taxon>
        <taxon>Pseudomonadati</taxon>
        <taxon>Pseudomonadota</taxon>
        <taxon>Alphaproteobacteria</taxon>
        <taxon>Hyphomicrobiales</taxon>
        <taxon>Nitrobacteraceae</taxon>
        <taxon>Bradyrhizobium</taxon>
    </lineage>
</organism>
<sequence>MSIGDDQLDLAQAEAGELAQEGIQNVWSSDCLMSMWRKGVDNERVDACSLQRALSVSCFSRFRERWPAATAR</sequence>
<dbReference type="EMBL" id="JRPN01000055">
    <property type="protein sequence ID" value="KGT73246.1"/>
    <property type="molecule type" value="Genomic_DNA"/>
</dbReference>
<proteinExistence type="predicted"/>
<evidence type="ECO:0000313" key="1">
    <source>
        <dbReference type="EMBL" id="KGT73246.1"/>
    </source>
</evidence>
<accession>A0A0A3XJA6</accession>
<dbReference type="Proteomes" id="UP000030377">
    <property type="component" value="Unassembled WGS sequence"/>
</dbReference>
<comment type="caution">
    <text evidence="1">The sequence shown here is derived from an EMBL/GenBank/DDBJ whole genome shotgun (WGS) entry which is preliminary data.</text>
</comment>
<protein>
    <submittedName>
        <fullName evidence="1">Uncharacterized protein</fullName>
    </submittedName>
</protein>
<evidence type="ECO:0000313" key="2">
    <source>
        <dbReference type="Proteomes" id="UP000030377"/>
    </source>
</evidence>